<evidence type="ECO:0000313" key="2">
    <source>
        <dbReference type="Proteomes" id="UP000515237"/>
    </source>
</evidence>
<accession>A0A7G7G9V4</accession>
<dbReference type="AlphaFoldDB" id="A0A7G7G9V4"/>
<dbReference type="Pfam" id="PF12893">
    <property type="entry name" value="Lumazine_bd_2"/>
    <property type="match status" value="1"/>
</dbReference>
<dbReference type="RefSeq" id="WP_228466652.1">
    <property type="nucleotide sequence ID" value="NZ_CP055156.1"/>
</dbReference>
<dbReference type="KEGG" id="aswu:HUW51_14845"/>
<dbReference type="InterPro" id="IPR032710">
    <property type="entry name" value="NTF2-like_dom_sf"/>
</dbReference>
<gene>
    <name evidence="1" type="ORF">HUW51_14845</name>
</gene>
<keyword evidence="2" id="KW-1185">Reference proteome</keyword>
<reference evidence="1 2" key="1">
    <citation type="journal article" date="2018" name="Int. J. Syst. Evol. Microbiol.">
        <title>Adhaeribacter swui sp. nov., isolated from wet mud.</title>
        <authorList>
            <person name="Kim D.U."/>
            <person name="Kim K.W."/>
            <person name="Kang M.S."/>
            <person name="Kim J.Y."/>
            <person name="Jang J.H."/>
            <person name="Kim M.K."/>
        </authorList>
    </citation>
    <scope>NUCLEOTIDE SEQUENCE [LARGE SCALE GENOMIC DNA]</scope>
    <source>
        <strain evidence="1 2">KCTC 52873</strain>
    </source>
</reference>
<dbReference type="EMBL" id="CP055156">
    <property type="protein sequence ID" value="QNF33938.1"/>
    <property type="molecule type" value="Genomic_DNA"/>
</dbReference>
<organism evidence="1 2">
    <name type="scientific">Adhaeribacter swui</name>
    <dbReference type="NCBI Taxonomy" id="2086471"/>
    <lineage>
        <taxon>Bacteria</taxon>
        <taxon>Pseudomonadati</taxon>
        <taxon>Bacteroidota</taxon>
        <taxon>Cytophagia</taxon>
        <taxon>Cytophagales</taxon>
        <taxon>Hymenobacteraceae</taxon>
        <taxon>Adhaeribacter</taxon>
    </lineage>
</organism>
<protein>
    <submittedName>
        <fullName evidence="1">Nuclear transport factor 2 family protein</fullName>
    </submittedName>
</protein>
<proteinExistence type="predicted"/>
<dbReference type="Gene3D" id="3.10.450.50">
    <property type="match status" value="1"/>
</dbReference>
<name>A0A7G7G9V4_9BACT</name>
<evidence type="ECO:0000313" key="1">
    <source>
        <dbReference type="EMBL" id="QNF33938.1"/>
    </source>
</evidence>
<sequence>MLKYWYTLVFLFFTVIPLRAQSKLKSDGASDKKAIGAVVQTLFDSMWAGDSTKARSVMAPNLRLIIIAKNPEGEMVTRETSGKQFLKMLASQPAKTLDERSWNGQLQVDGDLASYWCEYAFFNAGKFSHCGVDVFQLYRSPQGWKIVNLAYNMRRDNCDMQAIPPR</sequence>
<dbReference type="Proteomes" id="UP000515237">
    <property type="component" value="Chromosome"/>
</dbReference>
<dbReference type="SUPFAM" id="SSF54427">
    <property type="entry name" value="NTF2-like"/>
    <property type="match status" value="1"/>
</dbReference>
<dbReference type="InterPro" id="IPR039437">
    <property type="entry name" value="FrzH/put_lumazine-bd"/>
</dbReference>